<evidence type="ECO:0000313" key="1">
    <source>
        <dbReference type="EMBL" id="CAH8287636.1"/>
    </source>
</evidence>
<organism evidence="1 2">
    <name type="scientific">Eruca vesicaria subsp. sativa</name>
    <name type="common">Garden rocket</name>
    <name type="synonym">Eruca sativa</name>
    <dbReference type="NCBI Taxonomy" id="29727"/>
    <lineage>
        <taxon>Eukaryota</taxon>
        <taxon>Viridiplantae</taxon>
        <taxon>Streptophyta</taxon>
        <taxon>Embryophyta</taxon>
        <taxon>Tracheophyta</taxon>
        <taxon>Spermatophyta</taxon>
        <taxon>Magnoliopsida</taxon>
        <taxon>eudicotyledons</taxon>
        <taxon>Gunneridae</taxon>
        <taxon>Pentapetalae</taxon>
        <taxon>rosids</taxon>
        <taxon>malvids</taxon>
        <taxon>Brassicales</taxon>
        <taxon>Brassicaceae</taxon>
        <taxon>Brassiceae</taxon>
        <taxon>Eruca</taxon>
    </lineage>
</organism>
<comment type="caution">
    <text evidence="1">The sequence shown here is derived from an EMBL/GenBank/DDBJ whole genome shotgun (WGS) entry which is preliminary data.</text>
</comment>
<sequence>MAARDTEWDSDGEVEKLETDVREICNKIFEYRRLTTLPEDHLRNTPNIDSGSDPLPSSERLTISISAGSFFSLYSYLCGCWLSSESDSIDSCVIMTVCCKE</sequence>
<keyword evidence="2" id="KW-1185">Reference proteome</keyword>
<dbReference type="Proteomes" id="UP001642260">
    <property type="component" value="Unassembled WGS sequence"/>
</dbReference>
<accession>A0ABC8IPE5</accession>
<reference evidence="1 2" key="1">
    <citation type="submission" date="2022-03" db="EMBL/GenBank/DDBJ databases">
        <authorList>
            <person name="Macdonald S."/>
            <person name="Ahmed S."/>
            <person name="Newling K."/>
        </authorList>
    </citation>
    <scope>NUCLEOTIDE SEQUENCE [LARGE SCALE GENOMIC DNA]</scope>
</reference>
<dbReference type="AlphaFoldDB" id="A0ABC8IPE5"/>
<dbReference type="EMBL" id="CAKOAT010042225">
    <property type="protein sequence ID" value="CAH8287636.1"/>
    <property type="molecule type" value="Genomic_DNA"/>
</dbReference>
<gene>
    <name evidence="1" type="ORF">ERUC_LOCUS1136</name>
</gene>
<protein>
    <submittedName>
        <fullName evidence="1">Uncharacterized protein</fullName>
    </submittedName>
</protein>
<evidence type="ECO:0000313" key="2">
    <source>
        <dbReference type="Proteomes" id="UP001642260"/>
    </source>
</evidence>
<name>A0ABC8IPE5_ERUVS</name>
<proteinExistence type="predicted"/>